<gene>
    <name evidence="2" type="ORF">B0F90DRAFT_256055</name>
</gene>
<keyword evidence="3" id="KW-1185">Reference proteome</keyword>
<reference evidence="2" key="1">
    <citation type="journal article" date="2022" name="New Phytol.">
        <title>Evolutionary transition to the ectomycorrhizal habit in the genomes of a hyperdiverse lineage of mushroom-forming fungi.</title>
        <authorList>
            <person name="Looney B."/>
            <person name="Miyauchi S."/>
            <person name="Morin E."/>
            <person name="Drula E."/>
            <person name="Courty P.E."/>
            <person name="Kohler A."/>
            <person name="Kuo A."/>
            <person name="LaButti K."/>
            <person name="Pangilinan J."/>
            <person name="Lipzen A."/>
            <person name="Riley R."/>
            <person name="Andreopoulos W."/>
            <person name="He G."/>
            <person name="Johnson J."/>
            <person name="Nolan M."/>
            <person name="Tritt A."/>
            <person name="Barry K.W."/>
            <person name="Grigoriev I.V."/>
            <person name="Nagy L.G."/>
            <person name="Hibbett D."/>
            <person name="Henrissat B."/>
            <person name="Matheny P.B."/>
            <person name="Labbe J."/>
            <person name="Martin F.M."/>
        </authorList>
    </citation>
    <scope>NUCLEOTIDE SEQUENCE</scope>
    <source>
        <strain evidence="2">BPL690</strain>
    </source>
</reference>
<sequence length="94" mass="10484">MPTLPQGRLLVLSFSLVLSCVVIGVSFSLLYAPKPGNIPESDEYNVLAMKWRRFDYLLARDPDPFFDYDGDGFRTVPILGMVTSALNIFLGVIL</sequence>
<organism evidence="2 3">
    <name type="scientific">Multifurca ochricompacta</name>
    <dbReference type="NCBI Taxonomy" id="376703"/>
    <lineage>
        <taxon>Eukaryota</taxon>
        <taxon>Fungi</taxon>
        <taxon>Dikarya</taxon>
        <taxon>Basidiomycota</taxon>
        <taxon>Agaricomycotina</taxon>
        <taxon>Agaricomycetes</taxon>
        <taxon>Russulales</taxon>
        <taxon>Russulaceae</taxon>
        <taxon>Multifurca</taxon>
    </lineage>
</organism>
<protein>
    <submittedName>
        <fullName evidence="2">Uncharacterized protein</fullName>
    </submittedName>
</protein>
<keyword evidence="1" id="KW-1133">Transmembrane helix</keyword>
<proteinExistence type="predicted"/>
<feature type="transmembrane region" description="Helical" evidence="1">
    <location>
        <begin position="72"/>
        <end position="93"/>
    </location>
</feature>
<dbReference type="Proteomes" id="UP001203297">
    <property type="component" value="Unassembled WGS sequence"/>
</dbReference>
<dbReference type="AlphaFoldDB" id="A0AAD4QP55"/>
<keyword evidence="1" id="KW-0812">Transmembrane</keyword>
<feature type="transmembrane region" description="Helical" evidence="1">
    <location>
        <begin position="9"/>
        <end position="32"/>
    </location>
</feature>
<keyword evidence="1" id="KW-0472">Membrane</keyword>
<evidence type="ECO:0000313" key="2">
    <source>
        <dbReference type="EMBL" id="KAI0301859.1"/>
    </source>
</evidence>
<name>A0AAD4QP55_9AGAM</name>
<evidence type="ECO:0000313" key="3">
    <source>
        <dbReference type="Proteomes" id="UP001203297"/>
    </source>
</evidence>
<dbReference type="EMBL" id="WTXG01000012">
    <property type="protein sequence ID" value="KAI0301859.1"/>
    <property type="molecule type" value="Genomic_DNA"/>
</dbReference>
<comment type="caution">
    <text evidence="2">The sequence shown here is derived from an EMBL/GenBank/DDBJ whole genome shotgun (WGS) entry which is preliminary data.</text>
</comment>
<accession>A0AAD4QP55</accession>
<evidence type="ECO:0000256" key="1">
    <source>
        <dbReference type="SAM" id="Phobius"/>
    </source>
</evidence>